<name>A0ABV6NUF1_9ACTN</name>
<evidence type="ECO:0000313" key="5">
    <source>
        <dbReference type="Proteomes" id="UP001589894"/>
    </source>
</evidence>
<accession>A0ABV6NUF1</accession>
<reference evidence="4 5" key="1">
    <citation type="submission" date="2024-09" db="EMBL/GenBank/DDBJ databases">
        <authorList>
            <person name="Sun Q."/>
            <person name="Mori K."/>
        </authorList>
    </citation>
    <scope>NUCLEOTIDE SEQUENCE [LARGE SCALE GENOMIC DNA]</scope>
    <source>
        <strain evidence="4 5">TBRC 2205</strain>
    </source>
</reference>
<dbReference type="Gene3D" id="1.10.10.10">
    <property type="entry name" value="Winged helix-like DNA-binding domain superfamily/Winged helix DNA-binding domain"/>
    <property type="match status" value="1"/>
</dbReference>
<dbReference type="EMBL" id="JBHLUE010000004">
    <property type="protein sequence ID" value="MFC0564064.1"/>
    <property type="molecule type" value="Genomic_DNA"/>
</dbReference>
<evidence type="ECO:0000259" key="3">
    <source>
        <dbReference type="Pfam" id="PF20239"/>
    </source>
</evidence>
<dbReference type="InterPro" id="IPR036388">
    <property type="entry name" value="WH-like_DNA-bd_sf"/>
</dbReference>
<comment type="caution">
    <text evidence="4">The sequence shown here is derived from an EMBL/GenBank/DDBJ whole genome shotgun (WGS) entry which is preliminary data.</text>
</comment>
<dbReference type="Gene3D" id="1.10.1740.10">
    <property type="match status" value="1"/>
</dbReference>
<evidence type="ECO:0000313" key="4">
    <source>
        <dbReference type="EMBL" id="MFC0564064.1"/>
    </source>
</evidence>
<protein>
    <submittedName>
        <fullName evidence="4">RNA polymerase sigma factor</fullName>
    </submittedName>
</protein>
<dbReference type="PANTHER" id="PTHR47756:SF2">
    <property type="entry name" value="BLL6612 PROTEIN"/>
    <property type="match status" value="1"/>
</dbReference>
<keyword evidence="5" id="KW-1185">Reference proteome</keyword>
<evidence type="ECO:0000259" key="2">
    <source>
        <dbReference type="Pfam" id="PF04542"/>
    </source>
</evidence>
<dbReference type="Proteomes" id="UP001589894">
    <property type="component" value="Unassembled WGS sequence"/>
</dbReference>
<feature type="domain" description="DUF6596" evidence="3">
    <location>
        <begin position="178"/>
        <end position="278"/>
    </location>
</feature>
<dbReference type="Pfam" id="PF20239">
    <property type="entry name" value="DUF6596"/>
    <property type="match status" value="1"/>
</dbReference>
<dbReference type="PANTHER" id="PTHR47756">
    <property type="entry name" value="BLL6612 PROTEIN-RELATED"/>
    <property type="match status" value="1"/>
</dbReference>
<organism evidence="4 5">
    <name type="scientific">Plantactinospora siamensis</name>
    <dbReference type="NCBI Taxonomy" id="555372"/>
    <lineage>
        <taxon>Bacteria</taxon>
        <taxon>Bacillati</taxon>
        <taxon>Actinomycetota</taxon>
        <taxon>Actinomycetes</taxon>
        <taxon>Micromonosporales</taxon>
        <taxon>Micromonosporaceae</taxon>
        <taxon>Plantactinospora</taxon>
    </lineage>
</organism>
<feature type="domain" description="RNA polymerase sigma-70 region 2" evidence="2">
    <location>
        <begin position="7"/>
        <end position="71"/>
    </location>
</feature>
<dbReference type="Pfam" id="PF04542">
    <property type="entry name" value="Sigma70_r2"/>
    <property type="match status" value="1"/>
</dbReference>
<evidence type="ECO:0000256" key="1">
    <source>
        <dbReference type="SAM" id="MobiDB-lite"/>
    </source>
</evidence>
<dbReference type="InterPro" id="IPR046531">
    <property type="entry name" value="DUF6596"/>
</dbReference>
<dbReference type="InterPro" id="IPR013324">
    <property type="entry name" value="RNA_pol_sigma_r3/r4-like"/>
</dbReference>
<sequence>MLADVWRREAPHVLGALLRRHGDLGDCEDALQDAAEAATGQWAAAGIPDDPRAWLIRVASRRLIDRVRADSARTRREALDAARRPDDARAAPAVDGGAGPGTDDTLRLFFLCCHPALSRPSQVALTLRAVAGLGVEQIAAGYLVPARTMTQRLTRARAALREAGARFAMPSPAELPARVAAVLDVCHLVFTEGYARTSGEALLDVELAEEAIRLTRRVHAALPDHDEVAGALALMLLTHARSPARTDAVGDLVPLADQDRSRWRREPIAEGVALLERTLPRGHVGRYQLQAAIAAVHAEAATYAATDWRQISMLYAMLRRLAPAPTVTLNQAVAVAMAYGPAAGLALLDPLRADPTMRRHHRWYAVRAHLLELDGQLAAAAEHYRRAAQLTASLPEQRYLNRRLGRLRDRSAAGAPGSVAPRCDRGR</sequence>
<proteinExistence type="predicted"/>
<dbReference type="InterPro" id="IPR013325">
    <property type="entry name" value="RNA_pol_sigma_r2"/>
</dbReference>
<dbReference type="RefSeq" id="WP_377337280.1">
    <property type="nucleotide sequence ID" value="NZ_JBHLUE010000004.1"/>
</dbReference>
<feature type="region of interest" description="Disordered" evidence="1">
    <location>
        <begin position="75"/>
        <end position="99"/>
    </location>
</feature>
<dbReference type="SUPFAM" id="SSF88659">
    <property type="entry name" value="Sigma3 and sigma4 domains of RNA polymerase sigma factors"/>
    <property type="match status" value="1"/>
</dbReference>
<dbReference type="SUPFAM" id="SSF88946">
    <property type="entry name" value="Sigma2 domain of RNA polymerase sigma factors"/>
    <property type="match status" value="1"/>
</dbReference>
<dbReference type="InterPro" id="IPR007627">
    <property type="entry name" value="RNA_pol_sigma70_r2"/>
</dbReference>
<gene>
    <name evidence="4" type="ORF">ACFFHU_07775</name>
</gene>
<feature type="compositionally biased region" description="Basic and acidic residues" evidence="1">
    <location>
        <begin position="75"/>
        <end position="89"/>
    </location>
</feature>